<dbReference type="Pfam" id="PF00528">
    <property type="entry name" value="BPD_transp_1"/>
    <property type="match status" value="1"/>
</dbReference>
<protein>
    <submittedName>
        <fullName evidence="8">Binding-protein-dependent transport system inner membrane component</fullName>
    </submittedName>
</protein>
<evidence type="ECO:0000256" key="2">
    <source>
        <dbReference type="ARBA" id="ARBA00022448"/>
    </source>
</evidence>
<dbReference type="GO" id="GO:0055085">
    <property type="term" value="P:transmembrane transport"/>
    <property type="evidence" value="ECO:0007669"/>
    <property type="project" value="InterPro"/>
</dbReference>
<evidence type="ECO:0000313" key="8">
    <source>
        <dbReference type="EMBL" id="AKQ04630.1"/>
    </source>
</evidence>
<evidence type="ECO:0000256" key="3">
    <source>
        <dbReference type="ARBA" id="ARBA00022692"/>
    </source>
</evidence>
<feature type="domain" description="ABC transmembrane type-1" evidence="7">
    <location>
        <begin position="18"/>
        <end position="204"/>
    </location>
</feature>
<dbReference type="Gene3D" id="1.10.3720.10">
    <property type="entry name" value="MetI-like"/>
    <property type="match status" value="1"/>
</dbReference>
<dbReference type="PANTHER" id="PTHR30177">
    <property type="entry name" value="GLYCINE BETAINE/L-PROLINE TRANSPORT SYSTEM PERMEASE PROTEIN PROW"/>
    <property type="match status" value="1"/>
</dbReference>
<dbReference type="EMBL" id="KT007046">
    <property type="protein sequence ID" value="AKQ04630.1"/>
    <property type="molecule type" value="Genomic_DNA"/>
</dbReference>
<dbReference type="PANTHER" id="PTHR30177:SF4">
    <property type="entry name" value="OSMOPROTECTANT IMPORT PERMEASE PROTEIN OSMW"/>
    <property type="match status" value="1"/>
</dbReference>
<dbReference type="InterPro" id="IPR035906">
    <property type="entry name" value="MetI-like_sf"/>
</dbReference>
<dbReference type="InterPro" id="IPR000515">
    <property type="entry name" value="MetI-like"/>
</dbReference>
<dbReference type="SUPFAM" id="SSF161098">
    <property type="entry name" value="MetI-like"/>
    <property type="match status" value="1"/>
</dbReference>
<sequence>MSFFEYLVLNRAEVLSSTLEHVWLVAVSSGLAIAIGVPAGILLTRRPRLRAPILGFANVVQTIPSLALFGFLIPLPFIGGIGARTAIVALVLYGLLPLIRNTYTGITSVDPAVREAARGMGMTDAQVLWLVELRLAAPVILAGIRIAVVLGVGIGTIAAAIGGGGLGEFIFRGVAMVNSAVILAGAVPAALLALIADGGLHLLERRLDWRK</sequence>
<dbReference type="GO" id="GO:0005886">
    <property type="term" value="C:plasma membrane"/>
    <property type="evidence" value="ECO:0007669"/>
    <property type="project" value="UniProtKB-SubCell"/>
</dbReference>
<keyword evidence="4 6" id="KW-1133">Transmembrane helix</keyword>
<evidence type="ECO:0000256" key="6">
    <source>
        <dbReference type="RuleBase" id="RU363032"/>
    </source>
</evidence>
<reference evidence="8" key="1">
    <citation type="journal article" date="2015" name="ISME J.">
        <title>Aquifer environment selects for microbial species cohorts in sediment and groundwater.</title>
        <authorList>
            <person name="Hug L.A."/>
            <person name="Thomas B.C."/>
            <person name="Brown C.T."/>
            <person name="Frischkorn K.R."/>
            <person name="Williams K.H."/>
            <person name="Tringe S.G."/>
            <person name="Banfield J.F."/>
        </authorList>
    </citation>
    <scope>NUCLEOTIDE SEQUENCE</scope>
</reference>
<comment type="subcellular location">
    <subcellularLocation>
        <location evidence="1 6">Cell membrane</location>
        <topology evidence="1 6">Multi-pass membrane protein</topology>
    </subcellularLocation>
</comment>
<comment type="similarity">
    <text evidence="6">Belongs to the binding-protein-dependent transport system permease family.</text>
</comment>
<keyword evidence="5 6" id="KW-0472">Membrane</keyword>
<dbReference type="GO" id="GO:0031460">
    <property type="term" value="P:glycine betaine transport"/>
    <property type="evidence" value="ECO:0007669"/>
    <property type="project" value="UniProtKB-ARBA"/>
</dbReference>
<accession>A0A0H4TCM4</accession>
<feature type="transmembrane region" description="Helical" evidence="6">
    <location>
        <begin position="55"/>
        <end position="75"/>
    </location>
</feature>
<evidence type="ECO:0000256" key="1">
    <source>
        <dbReference type="ARBA" id="ARBA00004651"/>
    </source>
</evidence>
<feature type="transmembrane region" description="Helical" evidence="6">
    <location>
        <begin position="81"/>
        <end position="99"/>
    </location>
</feature>
<feature type="transmembrane region" description="Helical" evidence="6">
    <location>
        <begin position="22"/>
        <end position="43"/>
    </location>
</feature>
<dbReference type="CDD" id="cd06261">
    <property type="entry name" value="TM_PBP2"/>
    <property type="match status" value="1"/>
</dbReference>
<evidence type="ECO:0000259" key="7">
    <source>
        <dbReference type="PROSITE" id="PS50928"/>
    </source>
</evidence>
<organism evidence="8">
    <name type="scientific">uncultured Gemmatimonadetes bacterium Rifle_16ft_4_minimus_7</name>
    <dbReference type="NCBI Taxonomy" id="1665098"/>
    <lineage>
        <taxon>Bacteria</taxon>
        <taxon>Pseudomonadati</taxon>
        <taxon>Gemmatimonadota</taxon>
        <taxon>environmental samples</taxon>
    </lineage>
</organism>
<proteinExistence type="inferred from homology"/>
<dbReference type="InterPro" id="IPR051204">
    <property type="entry name" value="ABC_transp_perm/SBD"/>
</dbReference>
<feature type="transmembrane region" description="Helical" evidence="6">
    <location>
        <begin position="139"/>
        <end position="161"/>
    </location>
</feature>
<keyword evidence="2 6" id="KW-0813">Transport</keyword>
<evidence type="ECO:0000256" key="4">
    <source>
        <dbReference type="ARBA" id="ARBA00022989"/>
    </source>
</evidence>
<keyword evidence="3 6" id="KW-0812">Transmembrane</keyword>
<dbReference type="FunFam" id="1.10.3720.10:FF:000001">
    <property type="entry name" value="Glycine betaine ABC transporter, permease"/>
    <property type="match status" value="1"/>
</dbReference>
<name>A0A0H4TCM4_9BACT</name>
<evidence type="ECO:0000256" key="5">
    <source>
        <dbReference type="ARBA" id="ARBA00023136"/>
    </source>
</evidence>
<dbReference type="PROSITE" id="PS50928">
    <property type="entry name" value="ABC_TM1"/>
    <property type="match status" value="1"/>
</dbReference>
<feature type="transmembrane region" description="Helical" evidence="6">
    <location>
        <begin position="181"/>
        <end position="203"/>
    </location>
</feature>
<dbReference type="AlphaFoldDB" id="A0A0H4TCM4"/>